<keyword evidence="1" id="KW-0418">Kinase</keyword>
<gene>
    <name evidence="1" type="ORF">dnm_097400</name>
</gene>
<sequence>MKRENITNQFREEYPAIHKIFLNFSGCKIEVTANEKAIIEELAKYFGPFAEDVNQPDIFITVHEAPTPEFPLSFTIKTPDPGKTKIKEEFAELPDGRIVRKRLTDMIFVFGQGDNLAMGPCLENMNQVVNFINNRHIEWKLCQGCLLGHAAGVIWNGKGVSLAGFSGAGKSTLALHLMNQGATFVSNDRLMIEKNGQKLFMYGVAKLPRINPGTILNNPNLENLMTPEERERFSALSGEELWNLEYKYDAPIDKCFGEGRFVLGSPMHSLVILNWKKGQGETSVQKVNPMVRKDLLPAFMKSTGLFLLPHNGCAMPEPHIENYIEFLSLCNVFEITGGINFEKAAEGISRQLSAITC</sequence>
<proteinExistence type="predicted"/>
<dbReference type="KEGG" id="dmm:dnm_097400"/>
<protein>
    <submittedName>
        <fullName evidence="1">HprK-related kinase B domain-containing protein</fullName>
    </submittedName>
</protein>
<organism evidence="1 2">
    <name type="scientific">Desulfonema magnum</name>
    <dbReference type="NCBI Taxonomy" id="45655"/>
    <lineage>
        <taxon>Bacteria</taxon>
        <taxon>Pseudomonadati</taxon>
        <taxon>Thermodesulfobacteriota</taxon>
        <taxon>Desulfobacteria</taxon>
        <taxon>Desulfobacterales</taxon>
        <taxon>Desulfococcaceae</taxon>
        <taxon>Desulfonema</taxon>
    </lineage>
</organism>
<dbReference type="GO" id="GO:0016301">
    <property type="term" value="F:kinase activity"/>
    <property type="evidence" value="ECO:0007669"/>
    <property type="project" value="UniProtKB-KW"/>
</dbReference>
<name>A0A975BXI6_9BACT</name>
<reference evidence="1" key="1">
    <citation type="journal article" date="2021" name="Microb. Physiol.">
        <title>Proteogenomic Insights into the Physiology of Marine, Sulfate-Reducing, Filamentous Desulfonema limicola and Desulfonema magnum.</title>
        <authorList>
            <person name="Schnaars V."/>
            <person name="Wohlbrand L."/>
            <person name="Scheve S."/>
            <person name="Hinrichs C."/>
            <person name="Reinhardt R."/>
            <person name="Rabus R."/>
        </authorList>
    </citation>
    <scope>NUCLEOTIDE SEQUENCE</scope>
    <source>
        <strain evidence="1">4be13</strain>
    </source>
</reference>
<keyword evidence="2" id="KW-1185">Reference proteome</keyword>
<dbReference type="SUPFAM" id="SSF53795">
    <property type="entry name" value="PEP carboxykinase-like"/>
    <property type="match status" value="1"/>
</dbReference>
<dbReference type="Gene3D" id="3.40.50.300">
    <property type="entry name" value="P-loop containing nucleotide triphosphate hydrolases"/>
    <property type="match status" value="1"/>
</dbReference>
<dbReference type="Proteomes" id="UP000663722">
    <property type="component" value="Chromosome"/>
</dbReference>
<evidence type="ECO:0000313" key="2">
    <source>
        <dbReference type="Proteomes" id="UP000663722"/>
    </source>
</evidence>
<dbReference type="NCBIfam" id="TIGR04355">
    <property type="entry name" value="HprK_rel_B"/>
    <property type="match status" value="1"/>
</dbReference>
<dbReference type="InterPro" id="IPR027597">
    <property type="entry name" value="HprK-rel_B"/>
</dbReference>
<dbReference type="RefSeq" id="WP_207680500.1">
    <property type="nucleotide sequence ID" value="NZ_CP061800.1"/>
</dbReference>
<dbReference type="InterPro" id="IPR027417">
    <property type="entry name" value="P-loop_NTPase"/>
</dbReference>
<keyword evidence="1" id="KW-0808">Transferase</keyword>
<evidence type="ECO:0000313" key="1">
    <source>
        <dbReference type="EMBL" id="QTA93636.1"/>
    </source>
</evidence>
<dbReference type="AlphaFoldDB" id="A0A975BXI6"/>
<accession>A0A975BXI6</accession>
<dbReference type="EMBL" id="CP061800">
    <property type="protein sequence ID" value="QTA93636.1"/>
    <property type="molecule type" value="Genomic_DNA"/>
</dbReference>